<comment type="caution">
    <text evidence="2">The sequence shown here is derived from an EMBL/GenBank/DDBJ whole genome shotgun (WGS) entry which is preliminary data.</text>
</comment>
<sequence length="169" mass="18894">MENSISFSGVHLVQFIAVLLTGLVAGLFYGYDCSVTKGLGNLSDLAYLQSFQSINKVIQNPYFFFSFMGSVLVLPLASWLSYDNNNLMSFYLLISSTLIYFIGVLGVTIFGNVPLNEQFANFSVSTSSETELSIMRNTFEKPWNYFHRIRTIAAIISFGLAVLSIILFE</sequence>
<proteinExistence type="predicted"/>
<keyword evidence="1" id="KW-1133">Transmembrane helix</keyword>
<feature type="transmembrane region" description="Helical" evidence="1">
    <location>
        <begin position="149"/>
        <end position="168"/>
    </location>
</feature>
<protein>
    <submittedName>
        <fullName evidence="2">DUF1772 domain-containing protein</fullName>
    </submittedName>
</protein>
<feature type="transmembrane region" description="Helical" evidence="1">
    <location>
        <begin position="62"/>
        <end position="82"/>
    </location>
</feature>
<dbReference type="EMBL" id="DSUJ01000008">
    <property type="protein sequence ID" value="HFI91652.1"/>
    <property type="molecule type" value="Genomic_DNA"/>
</dbReference>
<feature type="transmembrane region" description="Helical" evidence="1">
    <location>
        <begin position="12"/>
        <end position="31"/>
    </location>
</feature>
<keyword evidence="1" id="KW-0472">Membrane</keyword>
<reference evidence="2" key="1">
    <citation type="journal article" date="2020" name="mSystems">
        <title>Genome- and Community-Level Interaction Insights into Carbon Utilization and Element Cycling Functions of Hydrothermarchaeota in Hydrothermal Sediment.</title>
        <authorList>
            <person name="Zhou Z."/>
            <person name="Liu Y."/>
            <person name="Xu W."/>
            <person name="Pan J."/>
            <person name="Luo Z.H."/>
            <person name="Li M."/>
        </authorList>
    </citation>
    <scope>NUCLEOTIDE SEQUENCE [LARGE SCALE GENOMIC DNA]</scope>
    <source>
        <strain evidence="2">SpSt-479</strain>
    </source>
</reference>
<keyword evidence="1" id="KW-0812">Transmembrane</keyword>
<feature type="transmembrane region" description="Helical" evidence="1">
    <location>
        <begin position="88"/>
        <end position="110"/>
    </location>
</feature>
<gene>
    <name evidence="2" type="ORF">ENS31_09035</name>
</gene>
<organism evidence="2">
    <name type="scientific">Ignavibacterium album</name>
    <dbReference type="NCBI Taxonomy" id="591197"/>
    <lineage>
        <taxon>Bacteria</taxon>
        <taxon>Pseudomonadati</taxon>
        <taxon>Ignavibacteriota</taxon>
        <taxon>Ignavibacteria</taxon>
        <taxon>Ignavibacteriales</taxon>
        <taxon>Ignavibacteriaceae</taxon>
        <taxon>Ignavibacterium</taxon>
    </lineage>
</organism>
<name>A0A7V3E7T0_9BACT</name>
<dbReference type="AlphaFoldDB" id="A0A7V3E7T0"/>
<evidence type="ECO:0000256" key="1">
    <source>
        <dbReference type="SAM" id="Phobius"/>
    </source>
</evidence>
<dbReference type="Pfam" id="PF08592">
    <property type="entry name" value="Anthrone_oxy"/>
    <property type="match status" value="1"/>
</dbReference>
<dbReference type="InterPro" id="IPR013901">
    <property type="entry name" value="Anthrone_oxy"/>
</dbReference>
<evidence type="ECO:0000313" key="2">
    <source>
        <dbReference type="EMBL" id="HFI91652.1"/>
    </source>
</evidence>
<accession>A0A7V3E7T0</accession>